<dbReference type="InterPro" id="IPR012259">
    <property type="entry name" value="DHFR"/>
</dbReference>
<keyword evidence="4" id="KW-0554">One-carbon metabolism</keyword>
<evidence type="ECO:0000256" key="6">
    <source>
        <dbReference type="ARBA" id="ARBA00023002"/>
    </source>
</evidence>
<reference evidence="9" key="1">
    <citation type="submission" date="2022-12" db="EMBL/GenBank/DDBJ databases">
        <title>Genomic Characterization of Candidatus Phytoplasma sacchari in China.</title>
        <authorList>
            <person name="Zhang R.-Y."/>
        </authorList>
    </citation>
    <scope>NUCLEOTIDE SEQUENCE [LARGE SCALE GENOMIC DNA]</scope>
    <source>
        <strain evidence="9">SCWL1</strain>
    </source>
</reference>
<evidence type="ECO:0000256" key="7">
    <source>
        <dbReference type="RuleBase" id="RU004474"/>
    </source>
</evidence>
<evidence type="ECO:0000256" key="4">
    <source>
        <dbReference type="ARBA" id="ARBA00022563"/>
    </source>
</evidence>
<gene>
    <name evidence="9" type="ORF">O7R10_00915</name>
</gene>
<name>A0ABY7M1L8_9MOLU</name>
<dbReference type="PANTHER" id="PTHR48069:SF3">
    <property type="entry name" value="DIHYDROFOLATE REDUCTASE"/>
    <property type="match status" value="1"/>
</dbReference>
<dbReference type="PROSITE" id="PS51330">
    <property type="entry name" value="DHFR_2"/>
    <property type="match status" value="1"/>
</dbReference>
<keyword evidence="10" id="KW-1185">Reference proteome</keyword>
<dbReference type="PANTHER" id="PTHR48069">
    <property type="entry name" value="DIHYDROFOLATE REDUCTASE"/>
    <property type="match status" value="1"/>
</dbReference>
<sequence length="164" mass="19772">MISLITAFDSNSLIGINNKLPWNYPEDILWFKKKTFDKNVLVGSETYSSLKFYYKNKKLPFKKIYVADYKKDISFYEHSKEKIILIKDLIFFLKKNYNIEKDIIIIGGSEIYKQSLPFVKKMFITHILKRYEGNKFFPYFNYDEFCIVEKKISNELIFVTYIRK</sequence>
<dbReference type="InterPro" id="IPR001796">
    <property type="entry name" value="DHFR_dom"/>
</dbReference>
<comment type="pathway">
    <text evidence="1">Cofactor biosynthesis; tetrahydrofolate biosynthesis; 5,6,7,8-tetrahydrofolate from 7,8-dihydrofolate: step 1/1.</text>
</comment>
<dbReference type="CDD" id="cd00209">
    <property type="entry name" value="DHFR"/>
    <property type="match status" value="1"/>
</dbReference>
<dbReference type="EMBL" id="CP115156">
    <property type="protein sequence ID" value="WBL31608.1"/>
    <property type="molecule type" value="Genomic_DNA"/>
</dbReference>
<dbReference type="SUPFAM" id="SSF53597">
    <property type="entry name" value="Dihydrofolate reductase-like"/>
    <property type="match status" value="1"/>
</dbReference>
<dbReference type="EC" id="1.5.1.3" evidence="3"/>
<dbReference type="InterPro" id="IPR017925">
    <property type="entry name" value="DHFR_CS"/>
</dbReference>
<keyword evidence="6 9" id="KW-0560">Oxidoreductase</keyword>
<feature type="domain" description="DHFR" evidence="8">
    <location>
        <begin position="1"/>
        <end position="164"/>
    </location>
</feature>
<keyword evidence="5" id="KW-0521">NADP</keyword>
<proteinExistence type="inferred from homology"/>
<dbReference type="PRINTS" id="PR00070">
    <property type="entry name" value="DHFR"/>
</dbReference>
<dbReference type="Proteomes" id="UP001210120">
    <property type="component" value="Chromosome"/>
</dbReference>
<evidence type="ECO:0000256" key="5">
    <source>
        <dbReference type="ARBA" id="ARBA00022857"/>
    </source>
</evidence>
<evidence type="ECO:0000313" key="9">
    <source>
        <dbReference type="EMBL" id="WBL31608.1"/>
    </source>
</evidence>
<comment type="similarity">
    <text evidence="2 7">Belongs to the dihydrofolate reductase family.</text>
</comment>
<evidence type="ECO:0000256" key="2">
    <source>
        <dbReference type="ARBA" id="ARBA00009539"/>
    </source>
</evidence>
<accession>A0ABY7M1L8</accession>
<organism evidence="9 10">
    <name type="scientific">Candidatus Phytoplasma sacchari</name>
    <dbReference type="NCBI Taxonomy" id="2609813"/>
    <lineage>
        <taxon>Bacteria</taxon>
        <taxon>Bacillati</taxon>
        <taxon>Mycoplasmatota</taxon>
        <taxon>Mollicutes</taxon>
        <taxon>Acholeplasmatales</taxon>
        <taxon>Acholeplasmataceae</taxon>
        <taxon>Candidatus Phytoplasma</taxon>
        <taxon>16SrXI (Rice yellow dwarf group)</taxon>
    </lineage>
</organism>
<evidence type="ECO:0000259" key="8">
    <source>
        <dbReference type="PROSITE" id="PS51330"/>
    </source>
</evidence>
<evidence type="ECO:0000313" key="10">
    <source>
        <dbReference type="Proteomes" id="UP001210120"/>
    </source>
</evidence>
<dbReference type="Gene3D" id="3.40.430.10">
    <property type="entry name" value="Dihydrofolate Reductase, subunit A"/>
    <property type="match status" value="1"/>
</dbReference>
<dbReference type="GO" id="GO:0004146">
    <property type="term" value="F:dihydrofolate reductase activity"/>
    <property type="evidence" value="ECO:0007669"/>
    <property type="project" value="UniProtKB-EC"/>
</dbReference>
<dbReference type="PROSITE" id="PS00075">
    <property type="entry name" value="DHFR_1"/>
    <property type="match status" value="1"/>
</dbReference>
<dbReference type="Pfam" id="PF00186">
    <property type="entry name" value="DHFR_1"/>
    <property type="match status" value="1"/>
</dbReference>
<dbReference type="InterPro" id="IPR024072">
    <property type="entry name" value="DHFR-like_dom_sf"/>
</dbReference>
<protein>
    <recommendedName>
        <fullName evidence="3">dihydrofolate reductase</fullName>
        <ecNumber evidence="3">1.5.1.3</ecNumber>
    </recommendedName>
</protein>
<evidence type="ECO:0000256" key="3">
    <source>
        <dbReference type="ARBA" id="ARBA00012856"/>
    </source>
</evidence>
<evidence type="ECO:0000256" key="1">
    <source>
        <dbReference type="ARBA" id="ARBA00004903"/>
    </source>
</evidence>